<evidence type="ECO:0000256" key="1">
    <source>
        <dbReference type="SAM" id="Phobius"/>
    </source>
</evidence>
<feature type="transmembrane region" description="Helical" evidence="1">
    <location>
        <begin position="63"/>
        <end position="84"/>
    </location>
</feature>
<dbReference type="AlphaFoldDB" id="A0A7J9SGJ1"/>
<dbReference type="InterPro" id="IPR007404">
    <property type="entry name" value="YdjM-like"/>
</dbReference>
<dbReference type="GO" id="GO:0016787">
    <property type="term" value="F:hydrolase activity"/>
    <property type="evidence" value="ECO:0007669"/>
    <property type="project" value="UniProtKB-KW"/>
</dbReference>
<proteinExistence type="predicted"/>
<feature type="transmembrane region" description="Helical" evidence="1">
    <location>
        <begin position="91"/>
        <end position="111"/>
    </location>
</feature>
<accession>A0A7J9SGJ1</accession>
<keyword evidence="1" id="KW-0472">Membrane</keyword>
<dbReference type="EMBL" id="JACKXD010000001">
    <property type="protein sequence ID" value="MBB6645513.1"/>
    <property type="molecule type" value="Genomic_DNA"/>
</dbReference>
<keyword evidence="1" id="KW-1133">Transmembrane helix</keyword>
<evidence type="ECO:0000313" key="2">
    <source>
        <dbReference type="EMBL" id="MBB6645513.1"/>
    </source>
</evidence>
<organism evidence="2 3">
    <name type="scientific">Halobellus ruber</name>
    <dbReference type="NCBI Taxonomy" id="2761102"/>
    <lineage>
        <taxon>Archaea</taxon>
        <taxon>Methanobacteriati</taxon>
        <taxon>Methanobacteriota</taxon>
        <taxon>Stenosarchaea group</taxon>
        <taxon>Halobacteria</taxon>
        <taxon>Halobacteriales</taxon>
        <taxon>Haloferacaceae</taxon>
        <taxon>Halobellus</taxon>
    </lineage>
</organism>
<reference evidence="2 3" key="1">
    <citation type="submission" date="2020-08" db="EMBL/GenBank/DDBJ databases">
        <authorList>
            <person name="Seo M.-J."/>
        </authorList>
    </citation>
    <scope>NUCLEOTIDE SEQUENCE [LARGE SCALE GENOMIC DNA]</scope>
    <source>
        <strain evidence="2 3">MBLA0160</strain>
    </source>
</reference>
<keyword evidence="1" id="KW-0812">Transmembrane</keyword>
<evidence type="ECO:0000313" key="3">
    <source>
        <dbReference type="Proteomes" id="UP000546257"/>
    </source>
</evidence>
<name>A0A7J9SGJ1_9EURY</name>
<dbReference type="Proteomes" id="UP000546257">
    <property type="component" value="Unassembled WGS sequence"/>
</dbReference>
<feature type="transmembrane region" description="Helical" evidence="1">
    <location>
        <begin position="131"/>
        <end position="154"/>
    </location>
</feature>
<keyword evidence="2" id="KW-0378">Hydrolase</keyword>
<dbReference type="Pfam" id="PF04307">
    <property type="entry name" value="YdjM"/>
    <property type="match status" value="1"/>
</dbReference>
<protein>
    <submittedName>
        <fullName evidence="2">Metal-dependent hydrolase</fullName>
    </submittedName>
</protein>
<sequence>MPDLLTHVLVAYAVGGVAVRWTDAPDRNLPLLLVGAAAPDAMKASVLLDVPVGTAFGIPYSMWGLHTLGGVVVLSGAGALTLSAGERRSGFGVLVCGGLSHLVLDLFVVRVDGVAPPYLFPVSGWLPPAANLYASTDLWTIPVAVALALPVWVVRRRSRSASASDQTA</sequence>
<comment type="caution">
    <text evidence="2">The sequence shown here is derived from an EMBL/GenBank/DDBJ whole genome shotgun (WGS) entry which is preliminary data.</text>
</comment>
<dbReference type="RefSeq" id="WP_185191863.1">
    <property type="nucleotide sequence ID" value="NZ_JACKXD010000001.1"/>
</dbReference>
<gene>
    <name evidence="2" type="ORF">H5V44_04240</name>
</gene>
<keyword evidence="3" id="KW-1185">Reference proteome</keyword>